<sequence length="395" mass="43450">MPVTTSVEVADVFRAAADWRVANDQHLSRDQRRVYGAVRACRTAALGGHSERCGSCGYSRIAYNSCRNRHCPKCQGAARRQWLADRQAELLPVAYFHVVFTLPPALAAIALQNKAAVYGALFQAATETLRTIAADPRHLGAEIGGVAVLHTWGQNLQHHPHLHCIVPGGGPSPCGTRWIACRPGFFLPVRVLGAVFRRLFLARLRALHAADELAFFGNLAPLAAAAAFRDHLAPLRQQAWVVYAKPPFGGPEQVLAYLGRYTHRVAITNHRLVALQDGRVSFRWKDYRHHDKIKVMHLDAGEFTRRFLMHTLPSGFHRIRHFGLLANGHRAAKLRQCRDLLAVAATSITDTRTTGTTDIEVPAHTVCPHCNGPMAFDALVPATPEPAEIVGLDSS</sequence>
<evidence type="ECO:0000259" key="1">
    <source>
        <dbReference type="Pfam" id="PF04986"/>
    </source>
</evidence>
<feature type="domain" description="Transposase zinc-binding" evidence="2">
    <location>
        <begin position="22"/>
        <end position="102"/>
    </location>
</feature>
<dbReference type="GO" id="GO:0006313">
    <property type="term" value="P:DNA transposition"/>
    <property type="evidence" value="ECO:0007669"/>
    <property type="project" value="InterPro"/>
</dbReference>
<organism evidence="3 4">
    <name type="scientific">Rhodovibrio salinarum</name>
    <dbReference type="NCBI Taxonomy" id="1087"/>
    <lineage>
        <taxon>Bacteria</taxon>
        <taxon>Pseudomonadati</taxon>
        <taxon>Pseudomonadota</taxon>
        <taxon>Alphaproteobacteria</taxon>
        <taxon>Rhodospirillales</taxon>
        <taxon>Rhodovibrionaceae</taxon>
        <taxon>Rhodovibrio</taxon>
    </lineage>
</organism>
<reference evidence="3" key="2">
    <citation type="journal article" date="2020" name="Microorganisms">
        <title>Osmotic Adaptation and Compatible Solute Biosynthesis of Phototrophic Bacteria as Revealed from Genome Analyses.</title>
        <authorList>
            <person name="Imhoff J.F."/>
            <person name="Rahn T."/>
            <person name="Kunzel S."/>
            <person name="Keller A."/>
            <person name="Neulinger S.C."/>
        </authorList>
    </citation>
    <scope>NUCLEOTIDE SEQUENCE</scope>
    <source>
        <strain evidence="3">DSM 9154</strain>
    </source>
</reference>
<proteinExistence type="predicted"/>
<dbReference type="Pfam" id="PF14319">
    <property type="entry name" value="Zn_Tnp_IS91"/>
    <property type="match status" value="1"/>
</dbReference>
<dbReference type="InterPro" id="IPR054832">
    <property type="entry name" value="transpos_IS91"/>
</dbReference>
<dbReference type="NCBIfam" id="NF033538">
    <property type="entry name" value="transpos_IS91"/>
    <property type="match status" value="1"/>
</dbReference>
<dbReference type="GO" id="GO:0003677">
    <property type="term" value="F:DNA binding"/>
    <property type="evidence" value="ECO:0007669"/>
    <property type="project" value="InterPro"/>
</dbReference>
<dbReference type="RefSeq" id="WP_051432333.1">
    <property type="nucleotide sequence ID" value="NZ_NRRE01000024.1"/>
</dbReference>
<comment type="caution">
    <text evidence="3">The sequence shown here is derived from an EMBL/GenBank/DDBJ whole genome shotgun (WGS) entry which is preliminary data.</text>
</comment>
<protein>
    <submittedName>
        <fullName evidence="3">IS91 family transposase</fullName>
    </submittedName>
</protein>
<dbReference type="Proteomes" id="UP000778970">
    <property type="component" value="Unassembled WGS sequence"/>
</dbReference>
<reference evidence="3" key="1">
    <citation type="submission" date="2017-08" db="EMBL/GenBank/DDBJ databases">
        <authorList>
            <person name="Imhoff J.F."/>
            <person name="Rahn T."/>
            <person name="Kuenzel S."/>
            <person name="Neulinger S.C."/>
        </authorList>
    </citation>
    <scope>NUCLEOTIDE SEQUENCE</scope>
    <source>
        <strain evidence="3">DSM 9154</strain>
    </source>
</reference>
<dbReference type="AlphaFoldDB" id="A0A934QIQ1"/>
<dbReference type="EMBL" id="NRRE01000024">
    <property type="protein sequence ID" value="MBK1697442.1"/>
    <property type="molecule type" value="Genomic_DNA"/>
</dbReference>
<dbReference type="InterPro" id="IPR026889">
    <property type="entry name" value="Zn_Tnp"/>
</dbReference>
<name>A0A934QIQ1_9PROT</name>
<dbReference type="PANTHER" id="PTHR37023">
    <property type="entry name" value="TRANSPOSASE"/>
    <property type="match status" value="1"/>
</dbReference>
<evidence type="ECO:0000313" key="3">
    <source>
        <dbReference type="EMBL" id="MBK1697442.1"/>
    </source>
</evidence>
<dbReference type="PANTHER" id="PTHR37023:SF1">
    <property type="entry name" value="ISSOD25 TRANSPOSASE TNPA_ISSOD25"/>
    <property type="match status" value="1"/>
</dbReference>
<evidence type="ECO:0000259" key="2">
    <source>
        <dbReference type="Pfam" id="PF14319"/>
    </source>
</evidence>
<keyword evidence="4" id="KW-1185">Reference proteome</keyword>
<dbReference type="InterPro" id="IPR007069">
    <property type="entry name" value="Transposase_32"/>
</dbReference>
<dbReference type="Pfam" id="PF04986">
    <property type="entry name" value="Y2_Tnp"/>
    <property type="match status" value="1"/>
</dbReference>
<evidence type="ECO:0000313" key="4">
    <source>
        <dbReference type="Proteomes" id="UP000778970"/>
    </source>
</evidence>
<feature type="domain" description="Transposase IS801/IS1294" evidence="1">
    <location>
        <begin position="144"/>
        <end position="328"/>
    </location>
</feature>
<accession>A0A934QIQ1</accession>
<dbReference type="GO" id="GO:0004803">
    <property type="term" value="F:transposase activity"/>
    <property type="evidence" value="ECO:0007669"/>
    <property type="project" value="InterPro"/>
</dbReference>
<gene>
    <name evidence="3" type="ORF">CKO21_09295</name>
</gene>